<dbReference type="EMBL" id="SPRC01000001">
    <property type="protein sequence ID" value="TIB82781.1"/>
    <property type="molecule type" value="Genomic_DNA"/>
</dbReference>
<dbReference type="Pfam" id="PF00009">
    <property type="entry name" value="GTP_EFTU"/>
    <property type="match status" value="1"/>
</dbReference>
<dbReference type="Pfam" id="PF22042">
    <property type="entry name" value="EF-G_D2"/>
    <property type="match status" value="1"/>
</dbReference>
<dbReference type="InterPro" id="IPR036925">
    <property type="entry name" value="TIF_IF2_dom3_sf"/>
</dbReference>
<evidence type="ECO:0000313" key="14">
    <source>
        <dbReference type="EMBL" id="TIB82781.1"/>
    </source>
</evidence>
<feature type="region of interest" description="Disordered" evidence="12">
    <location>
        <begin position="392"/>
        <end position="511"/>
    </location>
</feature>
<dbReference type="SUPFAM" id="SSF50447">
    <property type="entry name" value="Translation proteins"/>
    <property type="match status" value="2"/>
</dbReference>
<dbReference type="GO" id="GO:0003743">
    <property type="term" value="F:translation initiation factor activity"/>
    <property type="evidence" value="ECO:0007669"/>
    <property type="project" value="UniProtKB-KW"/>
</dbReference>
<dbReference type="InterPro" id="IPR000178">
    <property type="entry name" value="TF_IF2_bacterial-like"/>
</dbReference>
<evidence type="ECO:0000256" key="5">
    <source>
        <dbReference type="ARBA" id="ARBA00022917"/>
    </source>
</evidence>
<dbReference type="NCBIfam" id="TIGR00487">
    <property type="entry name" value="IF-2"/>
    <property type="match status" value="1"/>
</dbReference>
<sequence length="1126" mass="124568">MTSTNSRKLSLPQHFSGSKSKDLRANRTSKGSQKLKVLPEEPTRTPDNADFIDDDDDDDEDDDDDDDIVAPRPEVYQQIAKIPAGAPRKDARLLTKKEKERLPRVTAYCTASSYKQPELLKHLESRRYTHGTEPKVFDDVIYTPYMPSSNHSNNRNEADADLLGVPELIDRKTSRYERFQLGAHTPDVFFFSETGVVIMWGMEESMERRVLSMLKRYEVEKLAAEDVEMEDLNFYYATKLALSHALAQSVKISLFEELISATIEQTKDIPQDIAASGKIGMPRKAIMMQIGQLFILRMNINLVGSVLDSPELFWTYPDLEPLYLAFRQYLEIRQRIDLLNARVEVLQDLLRLLKESVYSRHSESLETVVIWLIVVEDAEKTIRVPGAWRPAELDLPQSGKEEKKKTTGNTQKTFKKPMNRNNTRKFEGNVTRNAPLATPATPATPPIDDVSVNKRNKLPMKKKKSNRSSLLDSLDDDQPQNQRKEKKNVNQSQNNSKAKVKPKQKQNNTPAKRQVFIPAFLSVANLSRLFNLRLDKLQRTMIHAGLDNVQFDRVLTAEDASLLAMECGLEPVVNEERAFDLYPLPPHPDPDSLPLRPPIVTIMGHVDHGKTTLLDTLRSSSVAPSEAGGITQHIGAFSVPLSGISAVSNDASTLNSITFLDTPGHAAFTNMRARGASVTDIVVLVVAADDGVMPQTKEVIKLVERSGVGMIVAINKCDKPGVDPQQIKYDLLANNVTLEEFGGEIPSVMVSALTGKGLDDLMDTLAVLSEVKDLRAENTGKAHGVVLESRVDKGKGNLATVLVTRGELKASSSIVGGTTWAKVRQMENDKKQAIKNASAGQPVIVAGWKDLPKAGDEVLEASGEEEAKRAINNRIEALERLKTMSELEVINEKRLAHRELREASQDDNVEEIANEEPSIKELNLVVKGDVSGTVEAFVAALEAVGNKEARVKVITSGVGDINDSDITRAVAGEASIVGFNVKATRSIQNAASMSNVDLMVDGVIYKLLDNVKSRVAELLPPITEMKVLGEATILELFDINVKGRQFKRVAGVRVANGNITRQADVRVIRNGDVVYTGSLETFKHHKKDIHHAGKGLECGLGFADFQEVQQGDIIQSIETTSRPQSM</sequence>
<evidence type="ECO:0000256" key="3">
    <source>
        <dbReference type="ARBA" id="ARBA00022540"/>
    </source>
</evidence>
<dbReference type="SUPFAM" id="SSF52156">
    <property type="entry name" value="Initiation factor IF2/eIF5b, domain 3"/>
    <property type="match status" value="1"/>
</dbReference>
<dbReference type="PANTHER" id="PTHR43381:SF20">
    <property type="entry name" value="TRANSLATION INITIATION FACTOR IF-2, MITOCHONDRIAL"/>
    <property type="match status" value="1"/>
</dbReference>
<dbReference type="Proteomes" id="UP000310685">
    <property type="component" value="Unassembled WGS sequence"/>
</dbReference>
<keyword evidence="7" id="KW-0496">Mitochondrion</keyword>
<dbReference type="CDD" id="cd03702">
    <property type="entry name" value="IF2_mtIF2_II"/>
    <property type="match status" value="1"/>
</dbReference>
<dbReference type="InterPro" id="IPR015760">
    <property type="entry name" value="TIF_IF2"/>
</dbReference>
<keyword evidence="5" id="KW-0648">Protein biosynthesis</keyword>
<dbReference type="GO" id="GO:0003924">
    <property type="term" value="F:GTPase activity"/>
    <property type="evidence" value="ECO:0007669"/>
    <property type="project" value="InterPro"/>
</dbReference>
<dbReference type="PROSITE" id="PS51722">
    <property type="entry name" value="G_TR_2"/>
    <property type="match status" value="1"/>
</dbReference>
<dbReference type="InterPro" id="IPR023115">
    <property type="entry name" value="TIF_IF2_dom3"/>
</dbReference>
<gene>
    <name evidence="14" type="ORF">E3Q22_00059</name>
</gene>
<dbReference type="HAMAP" id="MF_00100_B">
    <property type="entry name" value="IF_2_B"/>
    <property type="match status" value="1"/>
</dbReference>
<dbReference type="GO" id="GO:0005739">
    <property type="term" value="C:mitochondrion"/>
    <property type="evidence" value="ECO:0007669"/>
    <property type="project" value="UniProtKB-SubCell"/>
</dbReference>
<dbReference type="PANTHER" id="PTHR43381">
    <property type="entry name" value="TRANSLATION INITIATION FACTOR IF-2-RELATED"/>
    <property type="match status" value="1"/>
</dbReference>
<dbReference type="FunFam" id="3.40.50.10050:FF:000001">
    <property type="entry name" value="Translation initiation factor IF-2"/>
    <property type="match status" value="1"/>
</dbReference>
<feature type="region of interest" description="Disordered" evidence="12">
    <location>
        <begin position="1"/>
        <end position="72"/>
    </location>
</feature>
<protein>
    <recommendedName>
        <fullName evidence="10">Translation initiation factor IF-2, mitochondrial</fullName>
    </recommendedName>
</protein>
<dbReference type="Pfam" id="PF02582">
    <property type="entry name" value="DUF155"/>
    <property type="match status" value="1"/>
</dbReference>
<dbReference type="Gene3D" id="3.40.50.300">
    <property type="entry name" value="P-loop containing nucleotide triphosphate hydrolases"/>
    <property type="match status" value="1"/>
</dbReference>
<accession>A0A4T0MHP4</accession>
<feature type="domain" description="Tr-type G" evidence="13">
    <location>
        <begin position="595"/>
        <end position="775"/>
    </location>
</feature>
<dbReference type="InterPro" id="IPR003734">
    <property type="entry name" value="DUF155"/>
</dbReference>
<keyword evidence="11" id="KW-0175">Coiled coil</keyword>
<evidence type="ECO:0000256" key="12">
    <source>
        <dbReference type="SAM" id="MobiDB-lite"/>
    </source>
</evidence>
<feature type="coiled-coil region" evidence="11">
    <location>
        <begin position="329"/>
        <end position="356"/>
    </location>
</feature>
<name>A0A4T0MHP4_9BASI</name>
<evidence type="ECO:0000313" key="15">
    <source>
        <dbReference type="Proteomes" id="UP000310685"/>
    </source>
</evidence>
<dbReference type="PRINTS" id="PR00315">
    <property type="entry name" value="ELONGATNFCT"/>
</dbReference>
<dbReference type="InterPro" id="IPR044145">
    <property type="entry name" value="IF2_II"/>
</dbReference>
<dbReference type="Pfam" id="PF11987">
    <property type="entry name" value="IF-2"/>
    <property type="match status" value="1"/>
</dbReference>
<evidence type="ECO:0000256" key="10">
    <source>
        <dbReference type="ARBA" id="ARBA00044200"/>
    </source>
</evidence>
<evidence type="ECO:0000256" key="1">
    <source>
        <dbReference type="ARBA" id="ARBA00004173"/>
    </source>
</evidence>
<comment type="function">
    <text evidence="9">One of the essential components for the initiation of protein synthesis. Protects formylmethionyl-tRNA from spontaneous hydrolysis and promotes its binding to the 30S ribosomal subunits. Also involved in the hydrolysis of GTP during the formation of the 70S ribosomal complex.</text>
</comment>
<keyword evidence="4" id="KW-0547">Nucleotide-binding</keyword>
<keyword evidence="8" id="KW-0342">GTP-binding</keyword>
<dbReference type="CDD" id="cd01887">
    <property type="entry name" value="IF2_eIF5B"/>
    <property type="match status" value="1"/>
</dbReference>
<organism evidence="14 15">
    <name type="scientific">Wallemia mellicola</name>
    <dbReference type="NCBI Taxonomy" id="1708541"/>
    <lineage>
        <taxon>Eukaryota</taxon>
        <taxon>Fungi</taxon>
        <taxon>Dikarya</taxon>
        <taxon>Basidiomycota</taxon>
        <taxon>Wallemiomycotina</taxon>
        <taxon>Wallemiomycetes</taxon>
        <taxon>Wallemiales</taxon>
        <taxon>Wallemiaceae</taxon>
        <taxon>Wallemia</taxon>
    </lineage>
</organism>
<evidence type="ECO:0000256" key="2">
    <source>
        <dbReference type="ARBA" id="ARBA00007733"/>
    </source>
</evidence>
<keyword evidence="6" id="KW-0809">Transit peptide</keyword>
<dbReference type="SUPFAM" id="SSF52540">
    <property type="entry name" value="P-loop containing nucleoside triphosphate hydrolases"/>
    <property type="match status" value="1"/>
</dbReference>
<feature type="coiled-coil region" evidence="11">
    <location>
        <begin position="861"/>
        <end position="888"/>
    </location>
</feature>
<dbReference type="InterPro" id="IPR027417">
    <property type="entry name" value="P-loop_NTPase"/>
</dbReference>
<evidence type="ECO:0000256" key="4">
    <source>
        <dbReference type="ARBA" id="ARBA00022741"/>
    </source>
</evidence>
<feature type="compositionally biased region" description="Basic residues" evidence="12">
    <location>
        <begin position="454"/>
        <end position="466"/>
    </location>
</feature>
<proteinExistence type="inferred from homology"/>
<evidence type="ECO:0000256" key="6">
    <source>
        <dbReference type="ARBA" id="ARBA00022946"/>
    </source>
</evidence>
<feature type="compositionally biased region" description="Polar residues" evidence="12">
    <location>
        <begin position="1"/>
        <end position="18"/>
    </location>
</feature>
<evidence type="ECO:0000256" key="8">
    <source>
        <dbReference type="ARBA" id="ARBA00023134"/>
    </source>
</evidence>
<dbReference type="GO" id="GO:0005525">
    <property type="term" value="F:GTP binding"/>
    <property type="evidence" value="ECO:0007669"/>
    <property type="project" value="UniProtKB-KW"/>
</dbReference>
<reference evidence="14 15" key="1">
    <citation type="submission" date="2019-03" db="EMBL/GenBank/DDBJ databases">
        <title>Sequencing 25 genomes of Wallemia mellicola.</title>
        <authorList>
            <person name="Gostincar C."/>
        </authorList>
    </citation>
    <scope>NUCLEOTIDE SEQUENCE [LARGE SCALE GENOMIC DNA]</scope>
    <source>
        <strain evidence="14 15">EXF-6152</strain>
    </source>
</reference>
<evidence type="ECO:0000256" key="9">
    <source>
        <dbReference type="ARBA" id="ARBA00025162"/>
    </source>
</evidence>
<dbReference type="InterPro" id="IPR009000">
    <property type="entry name" value="Transl_B-barrel_sf"/>
</dbReference>
<dbReference type="CDD" id="cd03692">
    <property type="entry name" value="mtIF2_IVc"/>
    <property type="match status" value="1"/>
</dbReference>
<comment type="subcellular location">
    <subcellularLocation>
        <location evidence="1">Mitochondrion</location>
    </subcellularLocation>
</comment>
<evidence type="ECO:0000256" key="11">
    <source>
        <dbReference type="SAM" id="Coils"/>
    </source>
</evidence>
<feature type="compositionally biased region" description="Acidic residues" evidence="12">
    <location>
        <begin position="50"/>
        <end position="68"/>
    </location>
</feature>
<dbReference type="InterPro" id="IPR053905">
    <property type="entry name" value="EF-G-like_DII"/>
</dbReference>
<dbReference type="Gene3D" id="3.40.50.10050">
    <property type="entry name" value="Translation initiation factor IF- 2, domain 3"/>
    <property type="match status" value="1"/>
</dbReference>
<dbReference type="FunFam" id="2.40.30.10:FF:000008">
    <property type="entry name" value="Translation initiation factor IF-2"/>
    <property type="match status" value="1"/>
</dbReference>
<evidence type="ECO:0000259" key="13">
    <source>
        <dbReference type="PROSITE" id="PS51722"/>
    </source>
</evidence>
<evidence type="ECO:0000256" key="7">
    <source>
        <dbReference type="ARBA" id="ARBA00023128"/>
    </source>
</evidence>
<dbReference type="InterPro" id="IPR000795">
    <property type="entry name" value="T_Tr_GTP-bd_dom"/>
</dbReference>
<keyword evidence="3 14" id="KW-0396">Initiation factor</keyword>
<comment type="caution">
    <text evidence="14">The sequence shown here is derived from an EMBL/GenBank/DDBJ whole genome shotgun (WGS) entry which is preliminary data.</text>
</comment>
<dbReference type="InterPro" id="IPR005225">
    <property type="entry name" value="Small_GTP-bd"/>
</dbReference>
<dbReference type="NCBIfam" id="TIGR00231">
    <property type="entry name" value="small_GTP"/>
    <property type="match status" value="1"/>
</dbReference>
<comment type="similarity">
    <text evidence="2">Belongs to the TRAFAC class translation factor GTPase superfamily. Classic translation factor GTPase family. IF-2 subfamily.</text>
</comment>
<dbReference type="FunFam" id="3.40.50.300:FF:000019">
    <property type="entry name" value="Translation initiation factor IF-2"/>
    <property type="match status" value="1"/>
</dbReference>
<dbReference type="Gene3D" id="2.40.30.10">
    <property type="entry name" value="Translation factors"/>
    <property type="match status" value="2"/>
</dbReference>
<dbReference type="AlphaFoldDB" id="A0A4T0MHP4"/>